<dbReference type="GO" id="GO:0016929">
    <property type="term" value="F:deSUMOylase activity"/>
    <property type="evidence" value="ECO:0007669"/>
    <property type="project" value="TreeGrafter"/>
</dbReference>
<dbReference type="InterPro" id="IPR038765">
    <property type="entry name" value="Papain-like_cys_pep_sf"/>
</dbReference>
<comment type="similarity">
    <text evidence="1">Belongs to the peptidase C48 family.</text>
</comment>
<dbReference type="GO" id="GO:0005634">
    <property type="term" value="C:nucleus"/>
    <property type="evidence" value="ECO:0007669"/>
    <property type="project" value="TreeGrafter"/>
</dbReference>
<sequence>MNAFKSFSQAIFAMIPNIFSNPLRNQNAEDNCSYSSAEEIECSSECSLCYSDNLTVSKSSRDINSKHSSKSQKSCRCSNGTKKLRLNQDIEHDIEKGGSTEYITLRQQSSNRIEKLLNNDSQKNKENNIPQDHHLRFQQNPFQNSQYTFGQDIFKNRNQINKRNSFVTEKVQIIQSQESQGYQQLSQKDFQNSQDKQQAVRKSLEVNKEKSELHQENDRQSILPKRQSEEKKITFELFNQQKSSIKLFTLEDLKQNSICLDQTMKQLEKFANISILDQDPIPAQSQQQQFQQQPSQKRKAQVIYNEEIENDYNEIVVDEIFSKDKLMTEVVINNHECNYQIYRGSMECLKPGKWFNDEILNAYTELVNYRDNEKNLNNVYVFSTFFYTMIDEMVKRNDYNYNKLMRKISKKGIKLEKFKLLLVPINLTKYHWFLIALDLKANINYVIDSMRTSNLERYQNICRNLQRVFNEYIKSTGENENPKEFQIEICEGIPSQDNGHDCGMCTCLNMELLGINADVNDLSYQNSEEFSANQRRKIAVELVKGELTEQKY</sequence>
<protein>
    <submittedName>
        <fullName evidence="7">Sentrin-specific protease 2-like</fullName>
    </submittedName>
</protein>
<keyword evidence="3" id="KW-0378">Hydrolase</keyword>
<dbReference type="GO" id="GO:0006508">
    <property type="term" value="P:proteolysis"/>
    <property type="evidence" value="ECO:0007669"/>
    <property type="project" value="UniProtKB-KW"/>
</dbReference>
<evidence type="ECO:0000313" key="7">
    <source>
        <dbReference type="EMBL" id="CDW82695.1"/>
    </source>
</evidence>
<dbReference type="Gene3D" id="3.40.395.10">
    <property type="entry name" value="Adenoviral Proteinase, Chain A"/>
    <property type="match status" value="1"/>
</dbReference>
<evidence type="ECO:0000256" key="1">
    <source>
        <dbReference type="ARBA" id="ARBA00005234"/>
    </source>
</evidence>
<organism evidence="7 8">
    <name type="scientific">Stylonychia lemnae</name>
    <name type="common">Ciliate</name>
    <dbReference type="NCBI Taxonomy" id="5949"/>
    <lineage>
        <taxon>Eukaryota</taxon>
        <taxon>Sar</taxon>
        <taxon>Alveolata</taxon>
        <taxon>Ciliophora</taxon>
        <taxon>Intramacronucleata</taxon>
        <taxon>Spirotrichea</taxon>
        <taxon>Stichotrichia</taxon>
        <taxon>Sporadotrichida</taxon>
        <taxon>Oxytrichidae</taxon>
        <taxon>Stylonychinae</taxon>
        <taxon>Stylonychia</taxon>
    </lineage>
</organism>
<dbReference type="Proteomes" id="UP000039865">
    <property type="component" value="Unassembled WGS sequence"/>
</dbReference>
<dbReference type="Pfam" id="PF02902">
    <property type="entry name" value="Peptidase_C48"/>
    <property type="match status" value="1"/>
</dbReference>
<evidence type="ECO:0000256" key="2">
    <source>
        <dbReference type="ARBA" id="ARBA00022670"/>
    </source>
</evidence>
<dbReference type="PANTHER" id="PTHR12606">
    <property type="entry name" value="SENTRIN/SUMO-SPECIFIC PROTEASE"/>
    <property type="match status" value="1"/>
</dbReference>
<dbReference type="OrthoDB" id="312885at2759"/>
<dbReference type="GO" id="GO:0016926">
    <property type="term" value="P:protein desumoylation"/>
    <property type="evidence" value="ECO:0007669"/>
    <property type="project" value="TreeGrafter"/>
</dbReference>
<dbReference type="PANTHER" id="PTHR12606:SF141">
    <property type="entry name" value="GH15225P-RELATED"/>
    <property type="match status" value="1"/>
</dbReference>
<feature type="region of interest" description="Disordered" evidence="5">
    <location>
        <begin position="184"/>
        <end position="226"/>
    </location>
</feature>
<feature type="compositionally biased region" description="Polar residues" evidence="5">
    <location>
        <begin position="184"/>
        <end position="197"/>
    </location>
</feature>
<evidence type="ECO:0000256" key="3">
    <source>
        <dbReference type="ARBA" id="ARBA00022801"/>
    </source>
</evidence>
<dbReference type="PROSITE" id="PS50600">
    <property type="entry name" value="ULP_PROTEASE"/>
    <property type="match status" value="1"/>
</dbReference>
<keyword evidence="2 7" id="KW-0645">Protease</keyword>
<dbReference type="InParanoid" id="A0A078AJY2"/>
<feature type="domain" description="Ubiquitin-like protease family profile" evidence="6">
    <location>
        <begin position="339"/>
        <end position="513"/>
    </location>
</feature>
<evidence type="ECO:0000256" key="4">
    <source>
        <dbReference type="ARBA" id="ARBA00022807"/>
    </source>
</evidence>
<evidence type="ECO:0000256" key="5">
    <source>
        <dbReference type="SAM" id="MobiDB-lite"/>
    </source>
</evidence>
<evidence type="ECO:0000259" key="6">
    <source>
        <dbReference type="PROSITE" id="PS50600"/>
    </source>
</evidence>
<dbReference type="EMBL" id="CCKQ01011158">
    <property type="protein sequence ID" value="CDW82695.1"/>
    <property type="molecule type" value="Genomic_DNA"/>
</dbReference>
<evidence type="ECO:0000313" key="8">
    <source>
        <dbReference type="Proteomes" id="UP000039865"/>
    </source>
</evidence>
<name>A0A078AJY2_STYLE</name>
<keyword evidence="8" id="KW-1185">Reference proteome</keyword>
<feature type="compositionally biased region" description="Basic and acidic residues" evidence="5">
    <location>
        <begin position="202"/>
        <end position="219"/>
    </location>
</feature>
<proteinExistence type="inferred from homology"/>
<dbReference type="InterPro" id="IPR003653">
    <property type="entry name" value="Peptidase_C48_C"/>
</dbReference>
<reference evidence="7 8" key="1">
    <citation type="submission" date="2014-06" db="EMBL/GenBank/DDBJ databases">
        <authorList>
            <person name="Swart Estienne"/>
        </authorList>
    </citation>
    <scope>NUCLEOTIDE SEQUENCE [LARGE SCALE GENOMIC DNA]</scope>
    <source>
        <strain evidence="7 8">130c</strain>
    </source>
</reference>
<dbReference type="AlphaFoldDB" id="A0A078AJY2"/>
<keyword evidence="4" id="KW-0788">Thiol protease</keyword>
<accession>A0A078AJY2</accession>
<gene>
    <name evidence="7" type="primary">Contig2591.g2783</name>
    <name evidence="7" type="ORF">STYLEM_11728</name>
</gene>
<dbReference type="SUPFAM" id="SSF54001">
    <property type="entry name" value="Cysteine proteinases"/>
    <property type="match status" value="1"/>
</dbReference>